<evidence type="ECO:0000256" key="2">
    <source>
        <dbReference type="ARBA" id="ARBA00022723"/>
    </source>
</evidence>
<dbReference type="RefSeq" id="WP_015748223.1">
    <property type="nucleotide sequence ID" value="NC_013235.1"/>
</dbReference>
<accession>C8XAU7</accession>
<dbReference type="SUPFAM" id="SSF51621">
    <property type="entry name" value="Phosphoenolpyruvate/pyruvate domain"/>
    <property type="match status" value="1"/>
</dbReference>
<dbReference type="InterPro" id="IPR015813">
    <property type="entry name" value="Pyrv/PenolPyrv_kinase-like_dom"/>
</dbReference>
<dbReference type="PANTHER" id="PTHR32308:SF10">
    <property type="entry name" value="CITRATE LYASE SUBUNIT BETA"/>
    <property type="match status" value="1"/>
</dbReference>
<dbReference type="STRING" id="479431.Namu_3013"/>
<dbReference type="EMBL" id="CP001737">
    <property type="protein sequence ID" value="ACV79350.1"/>
    <property type="molecule type" value="Genomic_DNA"/>
</dbReference>
<evidence type="ECO:0000256" key="3">
    <source>
        <dbReference type="ARBA" id="ARBA00022842"/>
    </source>
</evidence>
<dbReference type="InterPro" id="IPR040442">
    <property type="entry name" value="Pyrv_kinase-like_dom_sf"/>
</dbReference>
<dbReference type="PANTHER" id="PTHR32308">
    <property type="entry name" value="LYASE BETA SUBUNIT, PUTATIVE (AFU_ORTHOLOGUE AFUA_4G13030)-RELATED"/>
    <property type="match status" value="1"/>
</dbReference>
<keyword evidence="2 4" id="KW-0479">Metal-binding</keyword>
<evidence type="ECO:0000313" key="6">
    <source>
        <dbReference type="Proteomes" id="UP000002218"/>
    </source>
</evidence>
<dbReference type="InterPro" id="IPR039480">
    <property type="entry name" value="C-C_Bond_Lyase-like"/>
</dbReference>
<organism evidence="5 6">
    <name type="scientific">Nakamurella multipartita (strain ATCC 700099 / DSM 44233 / CIP 104796 / JCM 9543 / NBRC 105858 / Y-104)</name>
    <name type="common">Microsphaera multipartita</name>
    <dbReference type="NCBI Taxonomy" id="479431"/>
    <lineage>
        <taxon>Bacteria</taxon>
        <taxon>Bacillati</taxon>
        <taxon>Actinomycetota</taxon>
        <taxon>Actinomycetes</taxon>
        <taxon>Nakamurellales</taxon>
        <taxon>Nakamurellaceae</taxon>
        <taxon>Nakamurella</taxon>
    </lineage>
</organism>
<proteinExistence type="predicted"/>
<keyword evidence="3 4" id="KW-0460">Magnesium</keyword>
<evidence type="ECO:0008006" key="7">
    <source>
        <dbReference type="Google" id="ProtNLM"/>
    </source>
</evidence>
<dbReference type="Pfam" id="PF15617">
    <property type="entry name" value="C-C_Bond_Lyase"/>
    <property type="match status" value="1"/>
</dbReference>
<dbReference type="Gene3D" id="3.20.20.60">
    <property type="entry name" value="Phosphoenolpyruvate-binding domains"/>
    <property type="match status" value="2"/>
</dbReference>
<reference evidence="5 6" key="2">
    <citation type="journal article" date="2010" name="Stand. Genomic Sci.">
        <title>Complete genome sequence of Nakamurella multipartita type strain (Y-104).</title>
        <authorList>
            <person name="Tice H."/>
            <person name="Mayilraj S."/>
            <person name="Sims D."/>
            <person name="Lapidus A."/>
            <person name="Nolan M."/>
            <person name="Lucas S."/>
            <person name="Glavina Del Rio T."/>
            <person name="Copeland A."/>
            <person name="Cheng J.F."/>
            <person name="Meincke L."/>
            <person name="Bruce D."/>
            <person name="Goodwin L."/>
            <person name="Pitluck S."/>
            <person name="Ivanova N."/>
            <person name="Mavromatis K."/>
            <person name="Ovchinnikova G."/>
            <person name="Pati A."/>
            <person name="Chen A."/>
            <person name="Palaniappan K."/>
            <person name="Land M."/>
            <person name="Hauser L."/>
            <person name="Chang Y.J."/>
            <person name="Jeffries C.D."/>
            <person name="Detter J.C."/>
            <person name="Brettin T."/>
            <person name="Rohde M."/>
            <person name="Goker M."/>
            <person name="Bristow J."/>
            <person name="Eisen J.A."/>
            <person name="Markowitz V."/>
            <person name="Hugenholtz P."/>
            <person name="Kyrpides N.C."/>
            <person name="Klenk H.P."/>
            <person name="Chen F."/>
        </authorList>
    </citation>
    <scope>NUCLEOTIDE SEQUENCE [LARGE SCALE GENOMIC DNA]</scope>
    <source>
        <strain evidence="6">ATCC 700099 / DSM 44233 / CIP 104796 / JCM 9543 / NBRC 105858 / Y-104</strain>
    </source>
</reference>
<dbReference type="HOGENOM" id="CLU_062194_0_0_11"/>
<name>C8XAU7_NAKMY</name>
<dbReference type="InParanoid" id="C8XAU7"/>
<evidence type="ECO:0000256" key="1">
    <source>
        <dbReference type="ARBA" id="ARBA00001946"/>
    </source>
</evidence>
<keyword evidence="6" id="KW-1185">Reference proteome</keyword>
<sequence>MRHFDHLAEDVRRDLFHAQPESFDRDSDRSVLAHALGATLYVPATRSDLATTVRRRAAAGARSMVIDLEDAITDHSVDSAVASTSAVLGQLDQDPPDSLIFVRVRTAAQIRELTLALGPGQQIVSGFVLPKFGAKTGEEYLQAVAEMEARSVHPVYAMPVLETPEVLYREAREAELIGIRELLDRYRPRVLAVRIGATDLCGLFGIRRDRDLSIYDVGVAADLITQVVNHLGRTDGTGFAITGPVWEYFANHERILRPQLRQTPFAERHADELRRTLMSRDLDGLMREAILDRANGLTGKSVIHPSHIPPVHALAVVPHEEYQDALDIVEPESVAGGVRASEYRNKMNEMRPHRIWAERTLQRAQVFGSAAAGISHIDILTALQEAA</sequence>
<dbReference type="Proteomes" id="UP000002218">
    <property type="component" value="Chromosome"/>
</dbReference>
<reference evidence="6" key="1">
    <citation type="submission" date="2009-09" db="EMBL/GenBank/DDBJ databases">
        <title>The complete genome of Nakamurella multipartita DSM 44233.</title>
        <authorList>
            <consortium name="US DOE Joint Genome Institute (JGI-PGF)"/>
            <person name="Lucas S."/>
            <person name="Copeland A."/>
            <person name="Lapidus A."/>
            <person name="Glavina del Rio T."/>
            <person name="Dalin E."/>
            <person name="Tice H."/>
            <person name="Bruce D."/>
            <person name="Goodwin L."/>
            <person name="Pitluck S."/>
            <person name="Kyrpides N."/>
            <person name="Mavromatis K."/>
            <person name="Ivanova N."/>
            <person name="Ovchinnikova G."/>
            <person name="Sims D."/>
            <person name="Meincke L."/>
            <person name="Brettin T."/>
            <person name="Detter J.C."/>
            <person name="Han C."/>
            <person name="Larimer F."/>
            <person name="Land M."/>
            <person name="Hauser L."/>
            <person name="Markowitz V."/>
            <person name="Cheng J.-F."/>
            <person name="Hugenholtz P."/>
            <person name="Woyke T."/>
            <person name="Wu D."/>
            <person name="Klenk H.-P."/>
            <person name="Eisen J.A."/>
        </authorList>
    </citation>
    <scope>NUCLEOTIDE SEQUENCE [LARGE SCALE GENOMIC DNA]</scope>
    <source>
        <strain evidence="6">ATCC 700099 / DSM 44233 / CIP 104796 / JCM 9543 / NBRC 105858 / Y-104</strain>
    </source>
</reference>
<dbReference type="OrthoDB" id="348111at2"/>
<evidence type="ECO:0000256" key="4">
    <source>
        <dbReference type="PIRSR" id="PIRSR015582-2"/>
    </source>
</evidence>
<evidence type="ECO:0000313" key="5">
    <source>
        <dbReference type="EMBL" id="ACV79350.1"/>
    </source>
</evidence>
<gene>
    <name evidence="5" type="ordered locus">Namu_3013</name>
</gene>
<feature type="binding site" evidence="4">
    <location>
        <position position="199"/>
    </location>
    <ligand>
        <name>Mg(2+)</name>
        <dbReference type="ChEBI" id="CHEBI:18420"/>
    </ligand>
</feature>
<dbReference type="GO" id="GO:0000287">
    <property type="term" value="F:magnesium ion binding"/>
    <property type="evidence" value="ECO:0007669"/>
    <property type="project" value="TreeGrafter"/>
</dbReference>
<dbReference type="AlphaFoldDB" id="C8XAU7"/>
<dbReference type="KEGG" id="nml:Namu_3013"/>
<dbReference type="GO" id="GO:0003824">
    <property type="term" value="F:catalytic activity"/>
    <property type="evidence" value="ECO:0007669"/>
    <property type="project" value="InterPro"/>
</dbReference>
<dbReference type="PIRSF" id="PIRSF015582">
    <property type="entry name" value="Cit_lyase_B"/>
    <property type="match status" value="1"/>
</dbReference>
<dbReference type="eggNOG" id="COG2301">
    <property type="taxonomic scope" value="Bacteria"/>
</dbReference>
<dbReference type="GO" id="GO:0006107">
    <property type="term" value="P:oxaloacetate metabolic process"/>
    <property type="evidence" value="ECO:0007669"/>
    <property type="project" value="TreeGrafter"/>
</dbReference>
<protein>
    <recommendedName>
        <fullName evidence="7">ATP/GTP-binding protein</fullName>
    </recommendedName>
</protein>
<dbReference type="InterPro" id="IPR011206">
    <property type="entry name" value="Citrate_lyase_beta/mcl1/mcl2"/>
</dbReference>
<comment type="cofactor">
    <cofactor evidence="1">
        <name>Mg(2+)</name>
        <dbReference type="ChEBI" id="CHEBI:18420"/>
    </cofactor>
</comment>